<evidence type="ECO:0000256" key="5">
    <source>
        <dbReference type="HAMAP-Rule" id="MF_01333"/>
    </source>
</evidence>
<comment type="subunit">
    <text evidence="5">Part of the 50S ribosomal subunit; part of the 5S rRNA/L5/L18/L25 subcomplex. Contacts the 5S rRNA and the P site tRNA. Forms a bridge to the 30S subunit in the 70S ribosome.</text>
</comment>
<proteinExistence type="inferred from homology"/>
<evidence type="ECO:0000256" key="4">
    <source>
        <dbReference type="ARBA" id="ARBA00023274"/>
    </source>
</evidence>
<dbReference type="PANTHER" id="PTHR11994">
    <property type="entry name" value="60S RIBOSOMAL PROTEIN L11-RELATED"/>
    <property type="match status" value="1"/>
</dbReference>
<organism evidence="9 10">
    <name type="scientific">Geobacillus jurassicus</name>
    <dbReference type="NCBI Taxonomy" id="235932"/>
    <lineage>
        <taxon>Bacteria</taxon>
        <taxon>Bacillati</taxon>
        <taxon>Bacillota</taxon>
        <taxon>Bacilli</taxon>
        <taxon>Bacillales</taxon>
        <taxon>Anoxybacillaceae</taxon>
        <taxon>Geobacillus</taxon>
    </lineage>
</organism>
<dbReference type="InterPro" id="IPR022803">
    <property type="entry name" value="Ribosomal_uL5_dom_sf"/>
</dbReference>
<feature type="domain" description="Large ribosomal subunit protein uL5 N-terminal" evidence="7">
    <location>
        <begin position="25"/>
        <end position="80"/>
    </location>
</feature>
<evidence type="ECO:0000256" key="1">
    <source>
        <dbReference type="ARBA" id="ARBA00008553"/>
    </source>
</evidence>
<keyword evidence="3 5" id="KW-0689">Ribosomal protein</keyword>
<dbReference type="InterPro" id="IPR031309">
    <property type="entry name" value="Ribosomal_uL5_C"/>
</dbReference>
<dbReference type="Gene3D" id="3.30.1440.10">
    <property type="match status" value="1"/>
</dbReference>
<dbReference type="InterPro" id="IPR002132">
    <property type="entry name" value="Ribosomal_uL5"/>
</dbReference>
<gene>
    <name evidence="5 9" type="primary">rplE</name>
    <name evidence="9" type="ORF">ACFFHQ_08175</name>
</gene>
<dbReference type="GO" id="GO:0005840">
    <property type="term" value="C:ribosome"/>
    <property type="evidence" value="ECO:0007669"/>
    <property type="project" value="UniProtKB-KW"/>
</dbReference>
<evidence type="ECO:0000259" key="7">
    <source>
        <dbReference type="Pfam" id="PF00281"/>
    </source>
</evidence>
<comment type="caution">
    <text evidence="9">The sequence shown here is derived from an EMBL/GenBank/DDBJ whole genome shotgun (WGS) entry which is preliminary data.</text>
</comment>
<evidence type="ECO:0000256" key="6">
    <source>
        <dbReference type="RuleBase" id="RU003930"/>
    </source>
</evidence>
<keyword evidence="10" id="KW-1185">Reference proteome</keyword>
<dbReference type="InterPro" id="IPR020929">
    <property type="entry name" value="Ribosomal_uL5_CS"/>
</dbReference>
<dbReference type="RefSeq" id="WP_066232457.1">
    <property type="nucleotide sequence ID" value="NZ_JBHLVN010000035.1"/>
</dbReference>
<evidence type="ECO:0000256" key="2">
    <source>
        <dbReference type="ARBA" id="ARBA00022555"/>
    </source>
</evidence>
<dbReference type="Pfam" id="PF00673">
    <property type="entry name" value="Ribosomal_L5_C"/>
    <property type="match status" value="1"/>
</dbReference>
<dbReference type="SUPFAM" id="SSF55282">
    <property type="entry name" value="RL5-like"/>
    <property type="match status" value="1"/>
</dbReference>
<comment type="similarity">
    <text evidence="1 5 6">Belongs to the universal ribosomal protein uL5 family.</text>
</comment>
<evidence type="ECO:0000313" key="10">
    <source>
        <dbReference type="Proteomes" id="UP001589785"/>
    </source>
</evidence>
<keyword evidence="2 5" id="KW-0820">tRNA-binding</keyword>
<dbReference type="EMBL" id="JBHLVN010000035">
    <property type="protein sequence ID" value="MFC0297408.1"/>
    <property type="molecule type" value="Genomic_DNA"/>
</dbReference>
<evidence type="ECO:0000256" key="3">
    <source>
        <dbReference type="ARBA" id="ARBA00022980"/>
    </source>
</evidence>
<dbReference type="InterPro" id="IPR020930">
    <property type="entry name" value="Ribosomal_uL5_bac-type"/>
</dbReference>
<name>A0ABV6GT62_9BACL</name>
<keyword evidence="5" id="KW-0694">RNA-binding</keyword>
<sequence>MNRLKEKYVKEVVPALMSKFNYKSIMQVPKIEKIVINMGVGDAVQNPKALDSAVEELTLIAGQRPVVTRAKKSIAGFRLRQGMPIGAKVTLRGERMYEFLDKLISVSLPRVRDFRGVSKKSFDGRGNYTLGIKEQLIFPEIDYDKVNKVRGMDIVIVTTANTDEEARELLALLGMPFQR</sequence>
<dbReference type="NCBIfam" id="NF000585">
    <property type="entry name" value="PRK00010.1"/>
    <property type="match status" value="1"/>
</dbReference>
<dbReference type="Proteomes" id="UP001589785">
    <property type="component" value="Unassembled WGS sequence"/>
</dbReference>
<dbReference type="PROSITE" id="PS00358">
    <property type="entry name" value="RIBOSOMAL_L5"/>
    <property type="match status" value="1"/>
</dbReference>
<comment type="function">
    <text evidence="5">This is 1 of the proteins that bind and probably mediate the attachment of the 5S RNA into the large ribosomal subunit, where it forms part of the central protuberance. In the 70S ribosome it contacts protein S13 of the 30S subunit (bridge B1b), connecting the 2 subunits; this bridge is implicated in subunit movement. Contacts the P site tRNA; the 5S rRNA and some of its associated proteins might help stabilize positioning of ribosome-bound tRNAs.</text>
</comment>
<dbReference type="Pfam" id="PF00281">
    <property type="entry name" value="Ribosomal_L5"/>
    <property type="match status" value="1"/>
</dbReference>
<accession>A0ABV6GT62</accession>
<evidence type="ECO:0000259" key="8">
    <source>
        <dbReference type="Pfam" id="PF00673"/>
    </source>
</evidence>
<dbReference type="PIRSF" id="PIRSF002161">
    <property type="entry name" value="Ribosomal_L5"/>
    <property type="match status" value="1"/>
</dbReference>
<reference evidence="9 10" key="1">
    <citation type="submission" date="2024-09" db="EMBL/GenBank/DDBJ databases">
        <authorList>
            <person name="Sun Q."/>
            <person name="Mori K."/>
        </authorList>
    </citation>
    <scope>NUCLEOTIDE SEQUENCE [LARGE SCALE GENOMIC DNA]</scope>
    <source>
        <strain evidence="9 10">CCM 7224</strain>
    </source>
</reference>
<dbReference type="InterPro" id="IPR031310">
    <property type="entry name" value="Ribosomal_uL5_N"/>
</dbReference>
<evidence type="ECO:0000313" key="9">
    <source>
        <dbReference type="EMBL" id="MFC0297408.1"/>
    </source>
</evidence>
<keyword evidence="4 5" id="KW-0687">Ribonucleoprotein</keyword>
<feature type="domain" description="Large ribosomal subunit protein uL5 C-terminal" evidence="8">
    <location>
        <begin position="84"/>
        <end position="177"/>
    </location>
</feature>
<protein>
    <recommendedName>
        <fullName evidence="5">Large ribosomal subunit protein uL5</fullName>
    </recommendedName>
</protein>
<dbReference type="HAMAP" id="MF_01333_B">
    <property type="entry name" value="Ribosomal_uL5_B"/>
    <property type="match status" value="1"/>
</dbReference>
<keyword evidence="5" id="KW-0699">rRNA-binding</keyword>